<dbReference type="Proteomes" id="UP000250235">
    <property type="component" value="Unassembled WGS sequence"/>
</dbReference>
<keyword evidence="2" id="KW-1185">Reference proteome</keyword>
<dbReference type="AlphaFoldDB" id="A0A2Z7BKP2"/>
<dbReference type="PANTHER" id="PTHR35304">
    <property type="entry name" value="OS05G0120300 PROTEIN-RELATED"/>
    <property type="match status" value="1"/>
</dbReference>
<protein>
    <submittedName>
        <fullName evidence="1">Uncharacterized protein</fullName>
    </submittedName>
</protein>
<name>A0A2Z7BKP2_9LAMI</name>
<evidence type="ECO:0000313" key="2">
    <source>
        <dbReference type="Proteomes" id="UP000250235"/>
    </source>
</evidence>
<proteinExistence type="predicted"/>
<sequence length="122" mass="14237">MESAAVHGGARLHSRVMDSISCRQTYLRSYRFSRKETLLERTLKCLAKIREMTTVGWKRGAESLRNWKLRRLVVATEVKDFSAAAFRAILRRLMSCTASIDKKNLTFKKVNSFRPYNRYISE</sequence>
<dbReference type="EMBL" id="KV005005">
    <property type="protein sequence ID" value="KZV35069.1"/>
    <property type="molecule type" value="Genomic_DNA"/>
</dbReference>
<reference evidence="1 2" key="1">
    <citation type="journal article" date="2015" name="Proc. Natl. Acad. Sci. U.S.A.">
        <title>The resurrection genome of Boea hygrometrica: A blueprint for survival of dehydration.</title>
        <authorList>
            <person name="Xiao L."/>
            <person name="Yang G."/>
            <person name="Zhang L."/>
            <person name="Yang X."/>
            <person name="Zhao S."/>
            <person name="Ji Z."/>
            <person name="Zhou Q."/>
            <person name="Hu M."/>
            <person name="Wang Y."/>
            <person name="Chen M."/>
            <person name="Xu Y."/>
            <person name="Jin H."/>
            <person name="Xiao X."/>
            <person name="Hu G."/>
            <person name="Bao F."/>
            <person name="Hu Y."/>
            <person name="Wan P."/>
            <person name="Li L."/>
            <person name="Deng X."/>
            <person name="Kuang T."/>
            <person name="Xiang C."/>
            <person name="Zhu J.K."/>
            <person name="Oliver M.J."/>
            <person name="He Y."/>
        </authorList>
    </citation>
    <scope>NUCLEOTIDE SEQUENCE [LARGE SCALE GENOMIC DNA]</scope>
    <source>
        <strain evidence="2">cv. XS01</strain>
    </source>
</reference>
<dbReference type="OrthoDB" id="749576at2759"/>
<evidence type="ECO:0000313" key="1">
    <source>
        <dbReference type="EMBL" id="KZV35069.1"/>
    </source>
</evidence>
<organism evidence="1 2">
    <name type="scientific">Dorcoceras hygrometricum</name>
    <dbReference type="NCBI Taxonomy" id="472368"/>
    <lineage>
        <taxon>Eukaryota</taxon>
        <taxon>Viridiplantae</taxon>
        <taxon>Streptophyta</taxon>
        <taxon>Embryophyta</taxon>
        <taxon>Tracheophyta</taxon>
        <taxon>Spermatophyta</taxon>
        <taxon>Magnoliopsida</taxon>
        <taxon>eudicotyledons</taxon>
        <taxon>Gunneridae</taxon>
        <taxon>Pentapetalae</taxon>
        <taxon>asterids</taxon>
        <taxon>lamiids</taxon>
        <taxon>Lamiales</taxon>
        <taxon>Gesneriaceae</taxon>
        <taxon>Didymocarpoideae</taxon>
        <taxon>Trichosporeae</taxon>
        <taxon>Loxocarpinae</taxon>
        <taxon>Dorcoceras</taxon>
    </lineage>
</organism>
<accession>A0A2Z7BKP2</accession>
<dbReference type="PANTHER" id="PTHR35304:SF6">
    <property type="entry name" value="AN ARABIDOPSIS THIALIANA CHROMOSOME BAC GENOMIC SEQUENCE"/>
    <property type="match status" value="1"/>
</dbReference>
<gene>
    <name evidence="1" type="ORF">F511_04374</name>
</gene>